<comment type="caution">
    <text evidence="3">The sequence shown here is derived from an EMBL/GenBank/DDBJ whole genome shotgun (WGS) entry which is preliminary data.</text>
</comment>
<evidence type="ECO:0000259" key="1">
    <source>
        <dbReference type="Pfam" id="PF01927"/>
    </source>
</evidence>
<keyword evidence="4" id="KW-1185">Reference proteome</keyword>
<dbReference type="SUPFAM" id="SSF54285">
    <property type="entry name" value="MoaD/ThiS"/>
    <property type="match status" value="1"/>
</dbReference>
<accession>A0AA41Y4W8</accession>
<reference evidence="3" key="1">
    <citation type="submission" date="2022-10" db="EMBL/GenBank/DDBJ databases">
        <title>Gaoshiqiia sediminis gen. nov., sp. nov., isolated from coastal sediment.</title>
        <authorList>
            <person name="Yu W.X."/>
            <person name="Mu D.S."/>
            <person name="Du J.Z."/>
            <person name="Liang Y.Q."/>
        </authorList>
    </citation>
    <scope>NUCLEOTIDE SEQUENCE</scope>
    <source>
        <strain evidence="3">A06</strain>
    </source>
</reference>
<dbReference type="AlphaFoldDB" id="A0AA41Y4W8"/>
<protein>
    <submittedName>
        <fullName evidence="3">Mut7-C ubiquitin/RNAse domain-containing protein</fullName>
    </submittedName>
</protein>
<proteinExistence type="predicted"/>
<organism evidence="3 4">
    <name type="scientific">Gaoshiqia sediminis</name>
    <dbReference type="NCBI Taxonomy" id="2986998"/>
    <lineage>
        <taxon>Bacteria</taxon>
        <taxon>Pseudomonadati</taxon>
        <taxon>Bacteroidota</taxon>
        <taxon>Bacteroidia</taxon>
        <taxon>Marinilabiliales</taxon>
        <taxon>Prolixibacteraceae</taxon>
        <taxon>Gaoshiqia</taxon>
    </lineage>
</organism>
<dbReference type="PANTHER" id="PTHR39081:SF1">
    <property type="entry name" value="MUT7-C RNASE DOMAIN-CONTAINING PROTEIN"/>
    <property type="match status" value="1"/>
</dbReference>
<evidence type="ECO:0000259" key="2">
    <source>
        <dbReference type="Pfam" id="PF14451"/>
    </source>
</evidence>
<evidence type="ECO:0000313" key="4">
    <source>
        <dbReference type="Proteomes" id="UP001163821"/>
    </source>
</evidence>
<dbReference type="EMBL" id="JAPAAF010000004">
    <property type="protein sequence ID" value="MCW0481905.1"/>
    <property type="molecule type" value="Genomic_DNA"/>
</dbReference>
<feature type="domain" description="Mut7-C RNAse" evidence="1">
    <location>
        <begin position="97"/>
        <end position="239"/>
    </location>
</feature>
<sequence>MKQAMFRFYEELNIHLPEEMRKVWFCFPFAEGTTISDMLKIMGIPAEEVDLVLVDQQSRNLDYQLQDGERISVYPVFERFDIEPVGTAHESPLRSTTFCCDVHLGKLARFLRMLGFDTLYSSRFDPDALREASLQEKRILLSRSYALVTHPQVKRSFWVRSADPKEQLKDLFEKLDLYRQLNPLSRCLTCNSMIETIEKQAILHRLEPRTAAYYQEFFICRSCDQIFWKGSHFESMINFIRQEVLNKKMNDGTG</sequence>
<dbReference type="InterPro" id="IPR027798">
    <property type="entry name" value="Ub_Mut7C"/>
</dbReference>
<dbReference type="InterPro" id="IPR016155">
    <property type="entry name" value="Mopterin_synth/thiamin_S_b"/>
</dbReference>
<evidence type="ECO:0000313" key="3">
    <source>
        <dbReference type="EMBL" id="MCW0481905.1"/>
    </source>
</evidence>
<gene>
    <name evidence="3" type="ORF">N2K84_04125</name>
</gene>
<dbReference type="PANTHER" id="PTHR39081">
    <property type="entry name" value="MUT7-C DOMAIN-CONTAINING PROTEIN"/>
    <property type="match status" value="1"/>
</dbReference>
<feature type="domain" description="Ubiquitin Mut7-C" evidence="2">
    <location>
        <begin position="1"/>
        <end position="81"/>
    </location>
</feature>
<dbReference type="Pfam" id="PF14451">
    <property type="entry name" value="Ub-Mut7C"/>
    <property type="match status" value="1"/>
</dbReference>
<name>A0AA41Y4W8_9BACT</name>
<dbReference type="Pfam" id="PF01927">
    <property type="entry name" value="Mut7-C"/>
    <property type="match status" value="1"/>
</dbReference>
<dbReference type="InterPro" id="IPR002782">
    <property type="entry name" value="Mut7-C_RNAse_dom"/>
</dbReference>
<dbReference type="Proteomes" id="UP001163821">
    <property type="component" value="Unassembled WGS sequence"/>
</dbReference>